<evidence type="ECO:0000256" key="1">
    <source>
        <dbReference type="SAM" id="MobiDB-lite"/>
    </source>
</evidence>
<keyword evidence="2" id="KW-1133">Transmembrane helix</keyword>
<dbReference type="EMBL" id="KQ254587">
    <property type="protein sequence ID" value="KNC69524.1"/>
    <property type="molecule type" value="Genomic_DNA"/>
</dbReference>
<proteinExistence type="predicted"/>
<keyword evidence="4" id="KW-1185">Reference proteome</keyword>
<keyword evidence="2" id="KW-0472">Membrane</keyword>
<organism evidence="3 4">
    <name type="scientific">Sphaeroforma arctica JP610</name>
    <dbReference type="NCBI Taxonomy" id="667725"/>
    <lineage>
        <taxon>Eukaryota</taxon>
        <taxon>Ichthyosporea</taxon>
        <taxon>Ichthyophonida</taxon>
        <taxon>Sphaeroforma</taxon>
    </lineage>
</organism>
<dbReference type="RefSeq" id="XP_014143426.1">
    <property type="nucleotide sequence ID" value="XM_014287951.1"/>
</dbReference>
<feature type="transmembrane region" description="Helical" evidence="2">
    <location>
        <begin position="33"/>
        <end position="57"/>
    </location>
</feature>
<evidence type="ECO:0000313" key="4">
    <source>
        <dbReference type="Proteomes" id="UP000054560"/>
    </source>
</evidence>
<sequence length="208" mass="23101">MNVDKRTCHSYPFCECLSVQGLTIPDLIFDSQISWVVVSAYFVFEVMGVVSWGYCALVHPGVRKKKFGTPRDTPHNVPRRTHVSQAPGNSSKLAPLPPILDGDEERGVEGPINTYTQTQIKHHAQAGIRIQNDAHAHTHTHTQICVQEPTHTPLQSPRAHTYSVTTAHSGGYQQQTGDNWTENIDESTPMLLDQAPDSQSYRSLCSQS</sequence>
<gene>
    <name evidence="3" type="ORF">SARC_17965</name>
</gene>
<feature type="compositionally biased region" description="Polar residues" evidence="1">
    <location>
        <begin position="83"/>
        <end position="92"/>
    </location>
</feature>
<accession>A0A0L0EYP6</accession>
<dbReference type="AlphaFoldDB" id="A0A0L0EYP6"/>
<name>A0A0L0EYP6_9EUKA</name>
<dbReference type="Proteomes" id="UP000054560">
    <property type="component" value="Unassembled WGS sequence"/>
</dbReference>
<protein>
    <submittedName>
        <fullName evidence="3">Uncharacterized protein</fullName>
    </submittedName>
</protein>
<evidence type="ECO:0000256" key="2">
    <source>
        <dbReference type="SAM" id="Phobius"/>
    </source>
</evidence>
<keyword evidence="2" id="KW-0812">Transmembrane</keyword>
<feature type="non-terminal residue" evidence="3">
    <location>
        <position position="208"/>
    </location>
</feature>
<reference evidence="3 4" key="1">
    <citation type="submission" date="2011-02" db="EMBL/GenBank/DDBJ databases">
        <title>The Genome Sequence of Sphaeroforma arctica JP610.</title>
        <authorList>
            <consortium name="The Broad Institute Genome Sequencing Platform"/>
            <person name="Russ C."/>
            <person name="Cuomo C."/>
            <person name="Young S.K."/>
            <person name="Zeng Q."/>
            <person name="Gargeya S."/>
            <person name="Alvarado L."/>
            <person name="Berlin A."/>
            <person name="Chapman S.B."/>
            <person name="Chen Z."/>
            <person name="Freedman E."/>
            <person name="Gellesch M."/>
            <person name="Goldberg J."/>
            <person name="Griggs A."/>
            <person name="Gujja S."/>
            <person name="Heilman E."/>
            <person name="Heiman D."/>
            <person name="Howarth C."/>
            <person name="Mehta T."/>
            <person name="Neiman D."/>
            <person name="Pearson M."/>
            <person name="Roberts A."/>
            <person name="Saif S."/>
            <person name="Shea T."/>
            <person name="Shenoy N."/>
            <person name="Sisk P."/>
            <person name="Stolte C."/>
            <person name="Sykes S."/>
            <person name="White J."/>
            <person name="Yandava C."/>
            <person name="Burger G."/>
            <person name="Gray M.W."/>
            <person name="Holland P.W.H."/>
            <person name="King N."/>
            <person name="Lang F.B.F."/>
            <person name="Roger A.J."/>
            <person name="Ruiz-Trillo I."/>
            <person name="Haas B."/>
            <person name="Nusbaum C."/>
            <person name="Birren B."/>
        </authorList>
    </citation>
    <scope>NUCLEOTIDE SEQUENCE [LARGE SCALE GENOMIC DNA]</scope>
    <source>
        <strain evidence="3 4">JP610</strain>
    </source>
</reference>
<feature type="region of interest" description="Disordered" evidence="1">
    <location>
        <begin position="68"/>
        <end position="96"/>
    </location>
</feature>
<evidence type="ECO:0000313" key="3">
    <source>
        <dbReference type="EMBL" id="KNC69524.1"/>
    </source>
</evidence>
<dbReference type="GeneID" id="25918469"/>